<evidence type="ECO:0000256" key="3">
    <source>
        <dbReference type="ARBA" id="ARBA00022989"/>
    </source>
</evidence>
<feature type="transmembrane region" description="Helical" evidence="5">
    <location>
        <begin position="33"/>
        <end position="56"/>
    </location>
</feature>
<feature type="domain" description="EamA" evidence="6">
    <location>
        <begin position="151"/>
        <end position="278"/>
    </location>
</feature>
<keyword evidence="4 5" id="KW-0472">Membrane</keyword>
<dbReference type="Pfam" id="PF00892">
    <property type="entry name" value="EamA"/>
    <property type="match status" value="2"/>
</dbReference>
<feature type="transmembrane region" description="Helical" evidence="5">
    <location>
        <begin position="77"/>
        <end position="94"/>
    </location>
</feature>
<evidence type="ECO:0000313" key="7">
    <source>
        <dbReference type="EMBL" id="SVB44512.1"/>
    </source>
</evidence>
<feature type="transmembrane region" description="Helical" evidence="5">
    <location>
        <begin position="126"/>
        <end position="144"/>
    </location>
</feature>
<evidence type="ECO:0000256" key="1">
    <source>
        <dbReference type="ARBA" id="ARBA00004141"/>
    </source>
</evidence>
<feature type="transmembrane region" description="Helical" evidence="5">
    <location>
        <begin position="238"/>
        <end position="257"/>
    </location>
</feature>
<protein>
    <recommendedName>
        <fullName evidence="6">EamA domain-containing protein</fullName>
    </recommendedName>
</protein>
<dbReference type="EMBL" id="UINC01042202">
    <property type="protein sequence ID" value="SVB44512.1"/>
    <property type="molecule type" value="Genomic_DNA"/>
</dbReference>
<reference evidence="7" key="1">
    <citation type="submission" date="2018-05" db="EMBL/GenBank/DDBJ databases">
        <authorList>
            <person name="Lanie J.A."/>
            <person name="Ng W.-L."/>
            <person name="Kazmierczak K.M."/>
            <person name="Andrzejewski T.M."/>
            <person name="Davidsen T.M."/>
            <person name="Wayne K.J."/>
            <person name="Tettelin H."/>
            <person name="Glass J.I."/>
            <person name="Rusch D."/>
            <person name="Podicherti R."/>
            <person name="Tsui H.-C.T."/>
            <person name="Winkler M.E."/>
        </authorList>
    </citation>
    <scope>NUCLEOTIDE SEQUENCE</scope>
</reference>
<sequence>MKEGRKGLLLMLLPTFFWPFGDGQVRLITTEFSISIIIVVWSRMFGQLVFLSPLFVRAMRNGELQVSNMRLQIVRGVCYFIPVLVFSWAMRYVPVADAQAIISFHPLAASVLAAIFLNEKLTGRKIAALLIGLLGVFIIVRPGMGVMHPAAFVVTSCGLFFAIHQVVSKKLLLVSNHISTLFFTTVVCVVLATLLLAFADFPTLPKRYILLLSVIGIWSAIGDYFMTASYRYADASTLAPMYYLHLLWATVIGYFMFNEYPDIPTIVGALVLVIVGIFNFKSTTN</sequence>
<feature type="domain" description="EamA" evidence="6">
    <location>
        <begin position="6"/>
        <end position="140"/>
    </location>
</feature>
<evidence type="ECO:0000256" key="4">
    <source>
        <dbReference type="ARBA" id="ARBA00023136"/>
    </source>
</evidence>
<dbReference type="PANTHER" id="PTHR22911">
    <property type="entry name" value="ACYL-MALONYL CONDENSING ENZYME-RELATED"/>
    <property type="match status" value="1"/>
</dbReference>
<accession>A0A382E2B2</accession>
<dbReference type="GO" id="GO:0016020">
    <property type="term" value="C:membrane"/>
    <property type="evidence" value="ECO:0007669"/>
    <property type="project" value="UniProtKB-SubCell"/>
</dbReference>
<feature type="transmembrane region" description="Helical" evidence="5">
    <location>
        <begin position="263"/>
        <end position="280"/>
    </location>
</feature>
<dbReference type="Gene3D" id="1.10.3730.20">
    <property type="match status" value="2"/>
</dbReference>
<proteinExistence type="predicted"/>
<feature type="transmembrane region" description="Helical" evidence="5">
    <location>
        <begin position="180"/>
        <end position="201"/>
    </location>
</feature>
<gene>
    <name evidence="7" type="ORF">METZ01_LOCUS197366</name>
</gene>
<evidence type="ECO:0000259" key="6">
    <source>
        <dbReference type="Pfam" id="PF00892"/>
    </source>
</evidence>
<dbReference type="AlphaFoldDB" id="A0A382E2B2"/>
<dbReference type="InterPro" id="IPR000620">
    <property type="entry name" value="EamA_dom"/>
</dbReference>
<keyword evidence="2 5" id="KW-0812">Transmembrane</keyword>
<organism evidence="7">
    <name type="scientific">marine metagenome</name>
    <dbReference type="NCBI Taxonomy" id="408172"/>
    <lineage>
        <taxon>unclassified sequences</taxon>
        <taxon>metagenomes</taxon>
        <taxon>ecological metagenomes</taxon>
    </lineage>
</organism>
<feature type="transmembrane region" description="Helical" evidence="5">
    <location>
        <begin position="100"/>
        <end position="117"/>
    </location>
</feature>
<dbReference type="SUPFAM" id="SSF103481">
    <property type="entry name" value="Multidrug resistance efflux transporter EmrE"/>
    <property type="match status" value="2"/>
</dbReference>
<dbReference type="InterPro" id="IPR037185">
    <property type="entry name" value="EmrE-like"/>
</dbReference>
<name>A0A382E2B2_9ZZZZ</name>
<feature type="transmembrane region" description="Helical" evidence="5">
    <location>
        <begin position="150"/>
        <end position="168"/>
    </location>
</feature>
<comment type="subcellular location">
    <subcellularLocation>
        <location evidence="1">Membrane</location>
        <topology evidence="1">Multi-pass membrane protein</topology>
    </subcellularLocation>
</comment>
<feature type="transmembrane region" description="Helical" evidence="5">
    <location>
        <begin position="207"/>
        <end position="226"/>
    </location>
</feature>
<evidence type="ECO:0000256" key="2">
    <source>
        <dbReference type="ARBA" id="ARBA00022692"/>
    </source>
</evidence>
<dbReference type="PANTHER" id="PTHR22911:SF6">
    <property type="entry name" value="SOLUTE CARRIER FAMILY 35 MEMBER G1"/>
    <property type="match status" value="1"/>
</dbReference>
<evidence type="ECO:0000256" key="5">
    <source>
        <dbReference type="SAM" id="Phobius"/>
    </source>
</evidence>
<keyword evidence="3 5" id="KW-1133">Transmembrane helix</keyword>